<dbReference type="InterPro" id="IPR005545">
    <property type="entry name" value="YCII"/>
</dbReference>
<dbReference type="RefSeq" id="XP_040642836.1">
    <property type="nucleotide sequence ID" value="XM_040783660.1"/>
</dbReference>
<dbReference type="AlphaFoldDB" id="A0A017SQA5"/>
<dbReference type="Proteomes" id="UP000019804">
    <property type="component" value="Unassembled WGS sequence"/>
</dbReference>
<reference evidence="3" key="1">
    <citation type="journal article" date="2014" name="Nat. Commun.">
        <title>Genomic adaptations of the halophilic Dead Sea filamentous fungus Eurotium rubrum.</title>
        <authorList>
            <person name="Kis-Papo T."/>
            <person name="Weig A.R."/>
            <person name="Riley R."/>
            <person name="Persoh D."/>
            <person name="Salamov A."/>
            <person name="Sun H."/>
            <person name="Lipzen A."/>
            <person name="Wasser S.P."/>
            <person name="Rambold G."/>
            <person name="Grigoriev I.V."/>
            <person name="Nevo E."/>
        </authorList>
    </citation>
    <scope>NUCLEOTIDE SEQUENCE [LARGE SCALE GENOMIC DNA]</scope>
    <source>
        <strain evidence="3">CBS 135680</strain>
    </source>
</reference>
<dbReference type="InterPro" id="IPR051807">
    <property type="entry name" value="Sec-metab_biosynth-assoc"/>
</dbReference>
<dbReference type="HOGENOM" id="CLU_110355_2_0_1"/>
<evidence type="ECO:0000313" key="2">
    <source>
        <dbReference type="EMBL" id="EYE99148.1"/>
    </source>
</evidence>
<evidence type="ECO:0000259" key="1">
    <source>
        <dbReference type="Pfam" id="PF03795"/>
    </source>
</evidence>
<proteinExistence type="predicted"/>
<dbReference type="Gene3D" id="3.30.70.1060">
    <property type="entry name" value="Dimeric alpha+beta barrel"/>
    <property type="match status" value="1"/>
</dbReference>
<dbReference type="InterPro" id="IPR011008">
    <property type="entry name" value="Dimeric_a/b-barrel"/>
</dbReference>
<organism evidence="2 3">
    <name type="scientific">Aspergillus ruber (strain CBS 135680)</name>
    <dbReference type="NCBI Taxonomy" id="1388766"/>
    <lineage>
        <taxon>Eukaryota</taxon>
        <taxon>Fungi</taxon>
        <taxon>Dikarya</taxon>
        <taxon>Ascomycota</taxon>
        <taxon>Pezizomycotina</taxon>
        <taxon>Eurotiomycetes</taxon>
        <taxon>Eurotiomycetidae</taxon>
        <taxon>Eurotiales</taxon>
        <taxon>Aspergillaceae</taxon>
        <taxon>Aspergillus</taxon>
        <taxon>Aspergillus subgen. Aspergillus</taxon>
    </lineage>
</organism>
<sequence>MSASSFCARKSALFTTWNYLSRVEFSPIRAVGPRTMATTTGKAKEFLCILPDKPNALDIRKKVRAIHYEEIKPLVEAERLVAGGAMLDKHLAEGEDPPFKGSMIVYTGESVEDAWEAINGDIYAKSGVWDLKRVQIIPYVSAIRKPMP</sequence>
<feature type="domain" description="YCII-related" evidence="1">
    <location>
        <begin position="46"/>
        <end position="132"/>
    </location>
</feature>
<accession>A0A017SQA5</accession>
<dbReference type="SUPFAM" id="SSF54909">
    <property type="entry name" value="Dimeric alpha+beta barrel"/>
    <property type="match status" value="1"/>
</dbReference>
<gene>
    <name evidence="2" type="ORF">EURHEDRAFT_447269</name>
</gene>
<dbReference type="Pfam" id="PF03795">
    <property type="entry name" value="YCII"/>
    <property type="match status" value="1"/>
</dbReference>
<dbReference type="PANTHER" id="PTHR33606">
    <property type="entry name" value="PROTEIN YCII"/>
    <property type="match status" value="1"/>
</dbReference>
<name>A0A017SQA5_ASPRC</name>
<dbReference type="EMBL" id="KK088412">
    <property type="protein sequence ID" value="EYE99148.1"/>
    <property type="molecule type" value="Genomic_DNA"/>
</dbReference>
<dbReference type="GeneID" id="63698784"/>
<keyword evidence="3" id="KW-1185">Reference proteome</keyword>
<dbReference type="OrthoDB" id="5519740at2759"/>
<evidence type="ECO:0000313" key="3">
    <source>
        <dbReference type="Proteomes" id="UP000019804"/>
    </source>
</evidence>
<protein>
    <recommendedName>
        <fullName evidence="1">YCII-related domain-containing protein</fullName>
    </recommendedName>
</protein>
<dbReference type="PANTHER" id="PTHR33606:SF3">
    <property type="entry name" value="PROTEIN YCII"/>
    <property type="match status" value="1"/>
</dbReference>